<dbReference type="Proteomes" id="UP000295468">
    <property type="component" value="Unassembled WGS sequence"/>
</dbReference>
<protein>
    <submittedName>
        <fullName evidence="6">Pyridoxamine 5'-phosphate oxidase</fullName>
    </submittedName>
</protein>
<dbReference type="Pfam" id="PF12766">
    <property type="entry name" value="Pyridox_oxase_2"/>
    <property type="match status" value="1"/>
</dbReference>
<reference evidence="6 7" key="1">
    <citation type="submission" date="2019-03" db="EMBL/GenBank/DDBJ databases">
        <title>Genomic Encyclopedia of Archaeal and Bacterial Type Strains, Phase II (KMG-II): from individual species to whole genera.</title>
        <authorList>
            <person name="Goeker M."/>
        </authorList>
    </citation>
    <scope>NUCLEOTIDE SEQUENCE [LARGE SCALE GENOMIC DNA]</scope>
    <source>
        <strain evidence="6 7">DSM 18435</strain>
    </source>
</reference>
<evidence type="ECO:0000256" key="1">
    <source>
        <dbReference type="ARBA" id="ARBA00001917"/>
    </source>
</evidence>
<dbReference type="InterPro" id="IPR000659">
    <property type="entry name" value="Pyridox_Oxase"/>
</dbReference>
<name>A0A4R6TR36_9FLAO</name>
<dbReference type="GO" id="GO:0008615">
    <property type="term" value="P:pyridoxine biosynthetic process"/>
    <property type="evidence" value="ECO:0007669"/>
    <property type="project" value="InterPro"/>
</dbReference>
<organism evidence="6 7">
    <name type="scientific">Zeaxanthinibacter enoshimensis</name>
    <dbReference type="NCBI Taxonomy" id="392009"/>
    <lineage>
        <taxon>Bacteria</taxon>
        <taxon>Pseudomonadati</taxon>
        <taxon>Bacteroidota</taxon>
        <taxon>Flavobacteriia</taxon>
        <taxon>Flavobacteriales</taxon>
        <taxon>Flavobacteriaceae</taxon>
        <taxon>Zeaxanthinibacter</taxon>
    </lineage>
</organism>
<dbReference type="InterPro" id="IPR012349">
    <property type="entry name" value="Split_barrel_FMN-bd"/>
</dbReference>
<dbReference type="Gene3D" id="2.30.110.10">
    <property type="entry name" value="Electron Transport, Fmn-binding Protein, Chain A"/>
    <property type="match status" value="1"/>
</dbReference>
<dbReference type="OrthoDB" id="1493996at2"/>
<dbReference type="AlphaFoldDB" id="A0A4R6TR36"/>
<comment type="caution">
    <text evidence="6">The sequence shown here is derived from an EMBL/GenBank/DDBJ whole genome shotgun (WGS) entry which is preliminary data.</text>
</comment>
<evidence type="ECO:0000256" key="3">
    <source>
        <dbReference type="ARBA" id="ARBA00022643"/>
    </source>
</evidence>
<dbReference type="GO" id="GO:0010181">
    <property type="term" value="F:FMN binding"/>
    <property type="evidence" value="ECO:0007669"/>
    <property type="project" value="InterPro"/>
</dbReference>
<evidence type="ECO:0000313" key="7">
    <source>
        <dbReference type="Proteomes" id="UP000295468"/>
    </source>
</evidence>
<evidence type="ECO:0000256" key="4">
    <source>
        <dbReference type="ARBA" id="ARBA00023002"/>
    </source>
</evidence>
<keyword evidence="4" id="KW-0560">Oxidoreductase</keyword>
<accession>A0A4R6TR36</accession>
<sequence length="180" mass="20757">MDHFKELKEELLAAPLNDGHPFRTGTFGTVGLDMMARLRTIVLRKTDPDLNMTFYTDFRSKKIIHIKENPKVSLLLYHPEKKLQLKVEGLAVIKKDTASLTELWQNMKDHNKRDYTTALAPGSEISGEDSVEYLDSENFLCMVILEPFKIEYLKLGSPHHTRIRFSKKKAGHWVSDFLVP</sequence>
<keyword evidence="3" id="KW-0288">FMN</keyword>
<dbReference type="InterPro" id="IPR024624">
    <property type="entry name" value="Pyridox_Oxase_Alr4036_FMN-bd"/>
</dbReference>
<comment type="cofactor">
    <cofactor evidence="1">
        <name>FMN</name>
        <dbReference type="ChEBI" id="CHEBI:58210"/>
    </cofactor>
</comment>
<dbReference type="GO" id="GO:0004733">
    <property type="term" value="F:pyridoxamine phosphate oxidase activity"/>
    <property type="evidence" value="ECO:0007669"/>
    <property type="project" value="InterPro"/>
</dbReference>
<proteinExistence type="predicted"/>
<keyword evidence="7" id="KW-1185">Reference proteome</keyword>
<dbReference type="EMBL" id="SNYI01000002">
    <property type="protein sequence ID" value="TDQ30960.1"/>
    <property type="molecule type" value="Genomic_DNA"/>
</dbReference>
<dbReference type="PANTHER" id="PTHR10851">
    <property type="entry name" value="PYRIDOXINE-5-PHOSPHATE OXIDASE"/>
    <property type="match status" value="1"/>
</dbReference>
<evidence type="ECO:0000256" key="2">
    <source>
        <dbReference type="ARBA" id="ARBA00022630"/>
    </source>
</evidence>
<evidence type="ECO:0000259" key="5">
    <source>
        <dbReference type="Pfam" id="PF12766"/>
    </source>
</evidence>
<dbReference type="RefSeq" id="WP_133643825.1">
    <property type="nucleotide sequence ID" value="NZ_SNYI01000002.1"/>
</dbReference>
<evidence type="ECO:0000313" key="6">
    <source>
        <dbReference type="EMBL" id="TDQ30960.1"/>
    </source>
</evidence>
<feature type="domain" description="Pyridoxamine 5'-phosphate oxidase Alr4036 family FMN-binding" evidence="5">
    <location>
        <begin position="18"/>
        <end position="93"/>
    </location>
</feature>
<dbReference type="SUPFAM" id="SSF50475">
    <property type="entry name" value="FMN-binding split barrel"/>
    <property type="match status" value="1"/>
</dbReference>
<keyword evidence="2" id="KW-0285">Flavoprotein</keyword>
<gene>
    <name evidence="6" type="ORF">CLV82_1658</name>
</gene>
<dbReference type="PANTHER" id="PTHR10851:SF3">
    <property type="entry name" value="PYRIDOXINE_PYRIDOXAMINE 5'-PHOSPHATE OXIDASE 2"/>
    <property type="match status" value="1"/>
</dbReference>